<proteinExistence type="inferred from homology"/>
<dbReference type="PIRSF" id="PIRSF029764">
    <property type="entry name" value="RSM25"/>
    <property type="match status" value="1"/>
</dbReference>
<organism evidence="8 9">
    <name type="scientific">Thelonectria olida</name>
    <dbReference type="NCBI Taxonomy" id="1576542"/>
    <lineage>
        <taxon>Eukaryota</taxon>
        <taxon>Fungi</taxon>
        <taxon>Dikarya</taxon>
        <taxon>Ascomycota</taxon>
        <taxon>Pezizomycotina</taxon>
        <taxon>Sordariomycetes</taxon>
        <taxon>Hypocreomycetidae</taxon>
        <taxon>Hypocreales</taxon>
        <taxon>Nectriaceae</taxon>
        <taxon>Thelonectria</taxon>
    </lineage>
</organism>
<dbReference type="AlphaFoldDB" id="A0A9P8WCN5"/>
<evidence type="ECO:0000256" key="6">
    <source>
        <dbReference type="PIRNR" id="PIRNR029764"/>
    </source>
</evidence>
<dbReference type="Pfam" id="PF13741">
    <property type="entry name" value="MRP-S25"/>
    <property type="match status" value="1"/>
</dbReference>
<dbReference type="OrthoDB" id="5542239at2759"/>
<evidence type="ECO:0000256" key="5">
    <source>
        <dbReference type="ARBA" id="ARBA00023274"/>
    </source>
</evidence>
<dbReference type="InterPro" id="IPR059242">
    <property type="entry name" value="mS23_dom"/>
</dbReference>
<accession>A0A9P8WCN5</accession>
<dbReference type="Proteomes" id="UP000777438">
    <property type="component" value="Unassembled WGS sequence"/>
</dbReference>
<evidence type="ECO:0000256" key="4">
    <source>
        <dbReference type="ARBA" id="ARBA00023128"/>
    </source>
</evidence>
<protein>
    <recommendedName>
        <fullName evidence="6">37S ribosomal protein S25, mitochondrial</fullName>
    </recommendedName>
</protein>
<dbReference type="InterPro" id="IPR016939">
    <property type="entry name" value="Ribosomal_mS23_fun"/>
</dbReference>
<sequence>MGGRQIRPARVYQTVTQELNHRALAGSSSNPPPWYKVMTTVPPAETLVRTIAPRHSKHDIRTKKPKNIFRPKQIVYLEDQLRQVFYKDHPWELARPRIILELDGKDYQRCDWSKGVQQSGIPLTGECVVQRQMWLIENQQMDEKKAYDVTRHEFYRHRQAEEIEKRVAVEEARHVGAYFGNTRTEVSHYLEDREFENWKIWAGKQTEQDQARRNSEIESFGVEEEDPEVENEADPSATAEDEAVAKAPGKL</sequence>
<gene>
    <name evidence="8" type="ORF">B0T10DRAFT_160108</name>
</gene>
<keyword evidence="4 6" id="KW-0496">Mitochondrion</keyword>
<feature type="region of interest" description="Disordered" evidence="7">
    <location>
        <begin position="206"/>
        <end position="251"/>
    </location>
</feature>
<dbReference type="GO" id="GO:0003735">
    <property type="term" value="F:structural constituent of ribosome"/>
    <property type="evidence" value="ECO:0007669"/>
    <property type="project" value="UniProtKB-UniRule"/>
</dbReference>
<dbReference type="GO" id="GO:0005763">
    <property type="term" value="C:mitochondrial small ribosomal subunit"/>
    <property type="evidence" value="ECO:0007669"/>
    <property type="project" value="UniProtKB-UniRule"/>
</dbReference>
<reference evidence="8 9" key="1">
    <citation type="journal article" date="2021" name="Nat. Commun.">
        <title>Genetic determinants of endophytism in the Arabidopsis root mycobiome.</title>
        <authorList>
            <person name="Mesny F."/>
            <person name="Miyauchi S."/>
            <person name="Thiergart T."/>
            <person name="Pickel B."/>
            <person name="Atanasova L."/>
            <person name="Karlsson M."/>
            <person name="Huettel B."/>
            <person name="Barry K.W."/>
            <person name="Haridas S."/>
            <person name="Chen C."/>
            <person name="Bauer D."/>
            <person name="Andreopoulos W."/>
            <person name="Pangilinan J."/>
            <person name="LaButti K."/>
            <person name="Riley R."/>
            <person name="Lipzen A."/>
            <person name="Clum A."/>
            <person name="Drula E."/>
            <person name="Henrissat B."/>
            <person name="Kohler A."/>
            <person name="Grigoriev I.V."/>
            <person name="Martin F.M."/>
            <person name="Hacquard S."/>
        </authorList>
    </citation>
    <scope>NUCLEOTIDE SEQUENCE [LARGE SCALE GENOMIC DNA]</scope>
    <source>
        <strain evidence="8 9">MPI-CAGE-CH-0241</strain>
    </source>
</reference>
<evidence type="ECO:0000256" key="1">
    <source>
        <dbReference type="ARBA" id="ARBA00004173"/>
    </source>
</evidence>
<dbReference type="PANTHER" id="PTHR37799:SF1">
    <property type="entry name" value="SMALL RIBOSOMAL SUBUNIT PROTEIN MS23"/>
    <property type="match status" value="1"/>
</dbReference>
<feature type="compositionally biased region" description="Basic and acidic residues" evidence="7">
    <location>
        <begin position="206"/>
        <end position="216"/>
    </location>
</feature>
<comment type="similarity">
    <text evidence="2">Belongs to the mitochondrion-specific ribosomal protein mS23 family.</text>
</comment>
<evidence type="ECO:0000256" key="3">
    <source>
        <dbReference type="ARBA" id="ARBA00022980"/>
    </source>
</evidence>
<evidence type="ECO:0000313" key="8">
    <source>
        <dbReference type="EMBL" id="KAH6896579.1"/>
    </source>
</evidence>
<evidence type="ECO:0000313" key="9">
    <source>
        <dbReference type="Proteomes" id="UP000777438"/>
    </source>
</evidence>
<dbReference type="CDD" id="cd23701">
    <property type="entry name" value="At1g26750"/>
    <property type="match status" value="1"/>
</dbReference>
<comment type="subunit">
    <text evidence="6">Component of the mitochondrial small ribosomal subunit.</text>
</comment>
<evidence type="ECO:0000256" key="2">
    <source>
        <dbReference type="ARBA" id="ARBA00009864"/>
    </source>
</evidence>
<dbReference type="PANTHER" id="PTHR37799">
    <property type="entry name" value="37S RIBOSOMAL PROTEIN S25, MITOCHONDRIAL"/>
    <property type="match status" value="1"/>
</dbReference>
<comment type="caution">
    <text evidence="8">The sequence shown here is derived from an EMBL/GenBank/DDBJ whole genome shotgun (WGS) entry which is preliminary data.</text>
</comment>
<keyword evidence="5 6" id="KW-0687">Ribonucleoprotein</keyword>
<dbReference type="EMBL" id="JAGPYM010000003">
    <property type="protein sequence ID" value="KAH6896579.1"/>
    <property type="molecule type" value="Genomic_DNA"/>
</dbReference>
<keyword evidence="3 6" id="KW-0689">Ribosomal protein</keyword>
<feature type="compositionally biased region" description="Acidic residues" evidence="7">
    <location>
        <begin position="221"/>
        <end position="233"/>
    </location>
</feature>
<evidence type="ECO:0000256" key="7">
    <source>
        <dbReference type="SAM" id="MobiDB-lite"/>
    </source>
</evidence>
<comment type="subcellular location">
    <subcellularLocation>
        <location evidence="1 6">Mitochondrion</location>
    </subcellularLocation>
</comment>
<keyword evidence="9" id="KW-1185">Reference proteome</keyword>
<name>A0A9P8WCN5_9HYPO</name>